<comment type="caution">
    <text evidence="6">The sequence shown here is derived from an EMBL/GenBank/DDBJ whole genome shotgun (WGS) entry which is preliminary data.</text>
</comment>
<dbReference type="PANTHER" id="PTHR47966">
    <property type="entry name" value="BETA-SITE APP-CLEAVING ENZYME, ISOFORM A-RELATED"/>
    <property type="match status" value="1"/>
</dbReference>
<name>A0ABR0EVY6_ZASCE</name>
<feature type="chain" id="PRO_5045750723" description="Peptidase A1 domain-containing protein" evidence="4">
    <location>
        <begin position="20"/>
        <end position="543"/>
    </location>
</feature>
<proteinExistence type="inferred from homology"/>
<reference evidence="6 7" key="1">
    <citation type="journal article" date="2023" name="G3 (Bethesda)">
        <title>A chromosome-level genome assembly of Zasmidium syzygii isolated from banana leaves.</title>
        <authorList>
            <person name="van Westerhoven A.C."/>
            <person name="Mehrabi R."/>
            <person name="Talebi R."/>
            <person name="Steentjes M.B.F."/>
            <person name="Corcolon B."/>
            <person name="Chong P.A."/>
            <person name="Kema G.H.J."/>
            <person name="Seidl M.F."/>
        </authorList>
    </citation>
    <scope>NUCLEOTIDE SEQUENCE [LARGE SCALE GENOMIC DNA]</scope>
    <source>
        <strain evidence="6 7">P124</strain>
    </source>
</reference>
<feature type="transmembrane region" description="Helical" evidence="3">
    <location>
        <begin position="435"/>
        <end position="458"/>
    </location>
</feature>
<dbReference type="Gene3D" id="2.40.70.10">
    <property type="entry name" value="Acid Proteases"/>
    <property type="match status" value="2"/>
</dbReference>
<accession>A0ABR0EVY6</accession>
<dbReference type="SUPFAM" id="SSF50630">
    <property type="entry name" value="Acid proteases"/>
    <property type="match status" value="1"/>
</dbReference>
<keyword evidence="3" id="KW-0812">Transmembrane</keyword>
<dbReference type="InterPro" id="IPR001461">
    <property type="entry name" value="Aspartic_peptidase_A1"/>
</dbReference>
<comment type="similarity">
    <text evidence="1">Belongs to the peptidase A1 family.</text>
</comment>
<dbReference type="PANTHER" id="PTHR47966:SF51">
    <property type="entry name" value="BETA-SITE APP-CLEAVING ENZYME, ISOFORM A-RELATED"/>
    <property type="match status" value="1"/>
</dbReference>
<feature type="region of interest" description="Disordered" evidence="2">
    <location>
        <begin position="468"/>
        <end position="543"/>
    </location>
</feature>
<evidence type="ECO:0000256" key="4">
    <source>
        <dbReference type="SAM" id="SignalP"/>
    </source>
</evidence>
<evidence type="ECO:0000313" key="7">
    <source>
        <dbReference type="Proteomes" id="UP001305779"/>
    </source>
</evidence>
<keyword evidence="3" id="KW-1133">Transmembrane helix</keyword>
<dbReference type="CDD" id="cd05471">
    <property type="entry name" value="pepsin_like"/>
    <property type="match status" value="1"/>
</dbReference>
<evidence type="ECO:0000256" key="1">
    <source>
        <dbReference type="ARBA" id="ARBA00007447"/>
    </source>
</evidence>
<evidence type="ECO:0000259" key="5">
    <source>
        <dbReference type="PROSITE" id="PS51767"/>
    </source>
</evidence>
<dbReference type="EMBL" id="JAXOVC010000002">
    <property type="protein sequence ID" value="KAK4505338.1"/>
    <property type="molecule type" value="Genomic_DNA"/>
</dbReference>
<keyword evidence="3" id="KW-0472">Membrane</keyword>
<evidence type="ECO:0000256" key="3">
    <source>
        <dbReference type="SAM" id="Phobius"/>
    </source>
</evidence>
<dbReference type="Pfam" id="PF00026">
    <property type="entry name" value="Asp"/>
    <property type="match status" value="1"/>
</dbReference>
<dbReference type="Proteomes" id="UP001305779">
    <property type="component" value="Unassembled WGS sequence"/>
</dbReference>
<gene>
    <name evidence="6" type="ORF">PRZ48_003301</name>
</gene>
<organism evidence="6 7">
    <name type="scientific">Zasmidium cellare</name>
    <name type="common">Wine cellar mold</name>
    <name type="synonym">Racodium cellare</name>
    <dbReference type="NCBI Taxonomy" id="395010"/>
    <lineage>
        <taxon>Eukaryota</taxon>
        <taxon>Fungi</taxon>
        <taxon>Dikarya</taxon>
        <taxon>Ascomycota</taxon>
        <taxon>Pezizomycotina</taxon>
        <taxon>Dothideomycetes</taxon>
        <taxon>Dothideomycetidae</taxon>
        <taxon>Mycosphaerellales</taxon>
        <taxon>Mycosphaerellaceae</taxon>
        <taxon>Zasmidium</taxon>
    </lineage>
</organism>
<keyword evidence="7" id="KW-1185">Reference proteome</keyword>
<sequence>MGFRSIVVVFQLLVSVALAALNASAPAISIPSSQVWDGDDGQWSTFYLQVGTPAQTVRLLPGTSASAGTAIWVVIPVGCSQVNPTLQNCAGERGELFQSNLSSTWSTQGLVNNADGAIYSLNTVEEAGLGLSGNGSYGYDTVTLGIPGSDLPTLHDQLVVGIWTDDFFLGSLGLSPYSLNLSSLNGPQQSLMGSLVNQSLLPSNSWGYTAGAVYKDPPIFGSLTLGGYDTTRYNPNGLTVSFANDEFRDLLVSLKSITYDTIGSAPLLGEEINIAINSMVSEIWLPVDVCNAFQDAFNLTFNEQGQLYLISEQAHRALKAQNPKFTFTLGQAGGINNGSVDIVLPYAAFDLNLTAPIVGNDTRYFPIKRSDNATTYTLGRTFLQEAYVIADYDRKNFTVAQALFPPASISENIESIIAPDLQEPKKSSSGLSGGAIAGIVVGVVAGVAIIAVGLFFWWRRSRKARSAKQGNTVPQKAVEVDSDTTEVHELGGPRPPAPKAELGGQPVVPGRHEMEYQPKFHELDNPEIPAAELEGTTPVRDQK</sequence>
<dbReference type="InterPro" id="IPR034164">
    <property type="entry name" value="Pepsin-like_dom"/>
</dbReference>
<keyword evidence="4" id="KW-0732">Signal</keyword>
<feature type="domain" description="Peptidase A1" evidence="5">
    <location>
        <begin position="44"/>
        <end position="400"/>
    </location>
</feature>
<dbReference type="InterPro" id="IPR021109">
    <property type="entry name" value="Peptidase_aspartic_dom_sf"/>
</dbReference>
<dbReference type="PROSITE" id="PS51767">
    <property type="entry name" value="PEPTIDASE_A1"/>
    <property type="match status" value="1"/>
</dbReference>
<evidence type="ECO:0000256" key="2">
    <source>
        <dbReference type="SAM" id="MobiDB-lite"/>
    </source>
</evidence>
<dbReference type="InterPro" id="IPR033121">
    <property type="entry name" value="PEPTIDASE_A1"/>
</dbReference>
<evidence type="ECO:0000313" key="6">
    <source>
        <dbReference type="EMBL" id="KAK4505338.1"/>
    </source>
</evidence>
<feature type="signal peptide" evidence="4">
    <location>
        <begin position="1"/>
        <end position="19"/>
    </location>
</feature>
<protein>
    <recommendedName>
        <fullName evidence="5">Peptidase A1 domain-containing protein</fullName>
    </recommendedName>
</protein>
<feature type="compositionally biased region" description="Basic and acidic residues" evidence="2">
    <location>
        <begin position="510"/>
        <end position="524"/>
    </location>
</feature>